<feature type="region of interest" description="Disordered" evidence="6">
    <location>
        <begin position="31"/>
        <end position="54"/>
    </location>
</feature>
<name>A0A921ZDX1_MANSE</name>
<dbReference type="AlphaFoldDB" id="A0A921ZDX1"/>
<dbReference type="GO" id="GO:0008270">
    <property type="term" value="F:zinc ion binding"/>
    <property type="evidence" value="ECO:0007669"/>
    <property type="project" value="UniProtKB-KW"/>
</dbReference>
<evidence type="ECO:0000256" key="5">
    <source>
        <dbReference type="PROSITE-ProRule" id="PRU00042"/>
    </source>
</evidence>
<feature type="region of interest" description="Disordered" evidence="6">
    <location>
        <begin position="280"/>
        <end position="302"/>
    </location>
</feature>
<evidence type="ECO:0000256" key="6">
    <source>
        <dbReference type="SAM" id="MobiDB-lite"/>
    </source>
</evidence>
<dbReference type="PROSITE" id="PS00028">
    <property type="entry name" value="ZINC_FINGER_C2H2_1"/>
    <property type="match status" value="1"/>
</dbReference>
<dbReference type="InterPro" id="IPR050688">
    <property type="entry name" value="Zinc_finger/UBP_domain"/>
</dbReference>
<keyword evidence="4" id="KW-0862">Zinc</keyword>
<comment type="caution">
    <text evidence="8">The sequence shown here is derived from an EMBL/GenBank/DDBJ whole genome shotgun (WGS) entry which is preliminary data.</text>
</comment>
<dbReference type="GO" id="GO:0045944">
    <property type="term" value="P:positive regulation of transcription by RNA polymerase II"/>
    <property type="evidence" value="ECO:0007669"/>
    <property type="project" value="TreeGrafter"/>
</dbReference>
<dbReference type="EMBL" id="JH668494">
    <property type="protein sequence ID" value="KAG6455621.1"/>
    <property type="molecule type" value="Genomic_DNA"/>
</dbReference>
<evidence type="ECO:0000256" key="1">
    <source>
        <dbReference type="ARBA" id="ARBA00022723"/>
    </source>
</evidence>
<dbReference type="SMART" id="SM00355">
    <property type="entry name" value="ZnF_C2H2"/>
    <property type="match status" value="13"/>
</dbReference>
<evidence type="ECO:0000256" key="4">
    <source>
        <dbReference type="ARBA" id="ARBA00022833"/>
    </source>
</evidence>
<dbReference type="GO" id="GO:0005634">
    <property type="term" value="C:nucleus"/>
    <property type="evidence" value="ECO:0007669"/>
    <property type="project" value="TreeGrafter"/>
</dbReference>
<dbReference type="PROSITE" id="PS50157">
    <property type="entry name" value="ZINC_FINGER_C2H2_2"/>
    <property type="match status" value="6"/>
</dbReference>
<reference evidence="8" key="1">
    <citation type="journal article" date="2016" name="Insect Biochem. Mol. Biol.">
        <title>Multifaceted biological insights from a draft genome sequence of the tobacco hornworm moth, Manduca sexta.</title>
        <authorList>
            <person name="Kanost M.R."/>
            <person name="Arrese E.L."/>
            <person name="Cao X."/>
            <person name="Chen Y.R."/>
            <person name="Chellapilla S."/>
            <person name="Goldsmith M.R."/>
            <person name="Grosse-Wilde E."/>
            <person name="Heckel D.G."/>
            <person name="Herndon N."/>
            <person name="Jiang H."/>
            <person name="Papanicolaou A."/>
            <person name="Qu J."/>
            <person name="Soulages J.L."/>
            <person name="Vogel H."/>
            <person name="Walters J."/>
            <person name="Waterhouse R.M."/>
            <person name="Ahn S.J."/>
            <person name="Almeida F.C."/>
            <person name="An C."/>
            <person name="Aqrawi P."/>
            <person name="Bretschneider A."/>
            <person name="Bryant W.B."/>
            <person name="Bucks S."/>
            <person name="Chao H."/>
            <person name="Chevignon G."/>
            <person name="Christen J.M."/>
            <person name="Clarke D.F."/>
            <person name="Dittmer N.T."/>
            <person name="Ferguson L.C.F."/>
            <person name="Garavelou S."/>
            <person name="Gordon K.H.J."/>
            <person name="Gunaratna R.T."/>
            <person name="Han Y."/>
            <person name="Hauser F."/>
            <person name="He Y."/>
            <person name="Heidel-Fischer H."/>
            <person name="Hirsh A."/>
            <person name="Hu Y."/>
            <person name="Jiang H."/>
            <person name="Kalra D."/>
            <person name="Klinner C."/>
            <person name="Konig C."/>
            <person name="Kovar C."/>
            <person name="Kroll A.R."/>
            <person name="Kuwar S.S."/>
            <person name="Lee S.L."/>
            <person name="Lehman R."/>
            <person name="Li K."/>
            <person name="Li Z."/>
            <person name="Liang H."/>
            <person name="Lovelace S."/>
            <person name="Lu Z."/>
            <person name="Mansfield J.H."/>
            <person name="McCulloch K.J."/>
            <person name="Mathew T."/>
            <person name="Morton B."/>
            <person name="Muzny D.M."/>
            <person name="Neunemann D."/>
            <person name="Ongeri F."/>
            <person name="Pauchet Y."/>
            <person name="Pu L.L."/>
            <person name="Pyrousis I."/>
            <person name="Rao X.J."/>
            <person name="Redding A."/>
            <person name="Roesel C."/>
            <person name="Sanchez-Gracia A."/>
            <person name="Schaack S."/>
            <person name="Shukla A."/>
            <person name="Tetreau G."/>
            <person name="Wang Y."/>
            <person name="Xiong G.H."/>
            <person name="Traut W."/>
            <person name="Walsh T.K."/>
            <person name="Worley K.C."/>
            <person name="Wu D."/>
            <person name="Wu W."/>
            <person name="Wu Y.Q."/>
            <person name="Zhang X."/>
            <person name="Zou Z."/>
            <person name="Zucker H."/>
            <person name="Briscoe A.D."/>
            <person name="Burmester T."/>
            <person name="Clem R.J."/>
            <person name="Feyereisen R."/>
            <person name="Grimmelikhuijzen C.J.P."/>
            <person name="Hamodrakas S.J."/>
            <person name="Hansson B.S."/>
            <person name="Huguet E."/>
            <person name="Jermiin L.S."/>
            <person name="Lan Q."/>
            <person name="Lehman H.K."/>
            <person name="Lorenzen M."/>
            <person name="Merzendorfer H."/>
            <person name="Michalopoulos I."/>
            <person name="Morton D.B."/>
            <person name="Muthukrishnan S."/>
            <person name="Oakeshott J.G."/>
            <person name="Palmer W."/>
            <person name="Park Y."/>
            <person name="Passarelli A.L."/>
            <person name="Rozas J."/>
            <person name="Schwartz L.M."/>
            <person name="Smith W."/>
            <person name="Southgate A."/>
            <person name="Vilcinskas A."/>
            <person name="Vogt R."/>
            <person name="Wang P."/>
            <person name="Werren J."/>
            <person name="Yu X.Q."/>
            <person name="Zhou J.J."/>
            <person name="Brown S.J."/>
            <person name="Scherer S.E."/>
            <person name="Richards S."/>
            <person name="Blissard G.W."/>
        </authorList>
    </citation>
    <scope>NUCLEOTIDE SEQUENCE</scope>
</reference>
<evidence type="ECO:0000313" key="8">
    <source>
        <dbReference type="EMBL" id="KAG6455621.1"/>
    </source>
</evidence>
<keyword evidence="9" id="KW-1185">Reference proteome</keyword>
<feature type="domain" description="C2H2-type" evidence="7">
    <location>
        <begin position="123"/>
        <end position="150"/>
    </location>
</feature>
<protein>
    <recommendedName>
        <fullName evidence="7">C2H2-type domain-containing protein</fullName>
    </recommendedName>
</protein>
<keyword evidence="3 5" id="KW-0863">Zinc-finger</keyword>
<feature type="compositionally biased region" description="Basic and acidic residues" evidence="6">
    <location>
        <begin position="281"/>
        <end position="292"/>
    </location>
</feature>
<feature type="domain" description="C2H2-type" evidence="7">
    <location>
        <begin position="555"/>
        <end position="583"/>
    </location>
</feature>
<proteinExistence type="predicted"/>
<evidence type="ECO:0000313" key="9">
    <source>
        <dbReference type="Proteomes" id="UP000791440"/>
    </source>
</evidence>
<evidence type="ECO:0000259" key="7">
    <source>
        <dbReference type="PROSITE" id="PS50157"/>
    </source>
</evidence>
<feature type="domain" description="C2H2-type" evidence="7">
    <location>
        <begin position="151"/>
        <end position="173"/>
    </location>
</feature>
<accession>A0A921ZDX1</accession>
<dbReference type="Gene3D" id="3.30.160.60">
    <property type="entry name" value="Classic Zinc Finger"/>
    <property type="match status" value="6"/>
</dbReference>
<dbReference type="PANTHER" id="PTHR24403:SF67">
    <property type="entry name" value="FI01116P-RELATED"/>
    <property type="match status" value="1"/>
</dbReference>
<dbReference type="InterPro" id="IPR013087">
    <property type="entry name" value="Znf_C2H2_type"/>
</dbReference>
<dbReference type="InterPro" id="IPR036236">
    <property type="entry name" value="Znf_C2H2_sf"/>
</dbReference>
<dbReference type="Proteomes" id="UP000791440">
    <property type="component" value="Unassembled WGS sequence"/>
</dbReference>
<gene>
    <name evidence="8" type="ORF">O3G_MSEX009309</name>
</gene>
<evidence type="ECO:0000256" key="2">
    <source>
        <dbReference type="ARBA" id="ARBA00022737"/>
    </source>
</evidence>
<keyword evidence="2" id="KW-0677">Repeat</keyword>
<dbReference type="PANTHER" id="PTHR24403">
    <property type="entry name" value="ZINC FINGER PROTEIN"/>
    <property type="match status" value="1"/>
</dbReference>
<organism evidence="8 9">
    <name type="scientific">Manduca sexta</name>
    <name type="common">Tobacco hawkmoth</name>
    <name type="synonym">Tobacco hornworm</name>
    <dbReference type="NCBI Taxonomy" id="7130"/>
    <lineage>
        <taxon>Eukaryota</taxon>
        <taxon>Metazoa</taxon>
        <taxon>Ecdysozoa</taxon>
        <taxon>Arthropoda</taxon>
        <taxon>Hexapoda</taxon>
        <taxon>Insecta</taxon>
        <taxon>Pterygota</taxon>
        <taxon>Neoptera</taxon>
        <taxon>Endopterygota</taxon>
        <taxon>Lepidoptera</taxon>
        <taxon>Glossata</taxon>
        <taxon>Ditrysia</taxon>
        <taxon>Bombycoidea</taxon>
        <taxon>Sphingidae</taxon>
        <taxon>Sphinginae</taxon>
        <taxon>Sphingini</taxon>
        <taxon>Manduca</taxon>
    </lineage>
</organism>
<evidence type="ECO:0000256" key="3">
    <source>
        <dbReference type="ARBA" id="ARBA00022771"/>
    </source>
</evidence>
<sequence length="651" mass="75876">MTEQDIPGDVCEGTSDTFASVWVKVEMDDDMEEETDALEVTQTEEPQKPQKSKRKYNRTILQCEQCSYTTIHKNCLKMHVLDHMNSKPHVCNLCTYSTKYPTSLQRHMFIKHKESTDDVKTLFYCDSCDYSTYFKWNLNSHKRRHTTDKQFQCEHCSYSTAYRHNFIKHSRVHNKVTREYTCDKCPFVTKFAGHIQRHLSQIHNEVSDKACACDVCDFSTMVRWRLNIHKQRSRQENPLKCGICGFQTFYMCENKKHKKTHFNDMLLKVGVVNGSNGISDKPIDAGSEHPDRMTGVPKPGVEHTHGILNGVTGNEGRLNDLEDVTQREDLTEQDVFKTDTMNSYHMVNRVNENKEQINNAIENKYNDTDGMAEDIFKAGLTQMYSMVNKVTENRAIIDTSYYKECVIDRITEGDIYNNFNEQHTNNTNLTTNPNLTTKTPKLKKLKNYIVDPNCESRKTIQVLESDNVERPFQCVKCAYTSKFKAAVIRHYQRHHTSENRPYKCCNCDFSTKTKDQISLHNKRSQSEGTLICNICNFTTNFKCTYVMHQKVHYAHKCTKCDYSCRNKYDIQKHFSTVHMGEGMKCRFCDYRSGRRESLLCHEAIHTGHKPFKCELCDYQSVRKSLLEVHFRRCHTDVIVAEGKVQESKQTE</sequence>
<feature type="domain" description="C2H2-type" evidence="7">
    <location>
        <begin position="583"/>
        <end position="610"/>
    </location>
</feature>
<feature type="domain" description="C2H2-type" evidence="7">
    <location>
        <begin position="61"/>
        <end position="88"/>
    </location>
</feature>
<keyword evidence="1" id="KW-0479">Metal-binding</keyword>
<dbReference type="SUPFAM" id="SSF57667">
    <property type="entry name" value="beta-beta-alpha zinc fingers"/>
    <property type="match status" value="5"/>
</dbReference>
<feature type="domain" description="C2H2-type" evidence="7">
    <location>
        <begin position="472"/>
        <end position="500"/>
    </location>
</feature>
<reference evidence="8" key="2">
    <citation type="submission" date="2020-12" db="EMBL/GenBank/DDBJ databases">
        <authorList>
            <person name="Kanost M."/>
        </authorList>
    </citation>
    <scope>NUCLEOTIDE SEQUENCE</scope>
</reference>